<comment type="subcellular location">
    <subcellularLocation>
        <location evidence="1">Endomembrane system</location>
        <topology evidence="1">Multi-pass membrane protein</topology>
    </subcellularLocation>
</comment>
<keyword evidence="4 5" id="KW-0472">Membrane</keyword>
<evidence type="ECO:0000256" key="4">
    <source>
        <dbReference type="ARBA" id="ARBA00023136"/>
    </source>
</evidence>
<dbReference type="RefSeq" id="WP_209138963.1">
    <property type="nucleotide sequence ID" value="NZ_JAGHKO010000001.1"/>
</dbReference>
<accession>A0ABS3YSQ7</accession>
<dbReference type="InterPro" id="IPR007318">
    <property type="entry name" value="Phopholipid_MeTrfase"/>
</dbReference>
<name>A0ABS3YSQ7_9BACT</name>
<dbReference type="Gene3D" id="1.20.120.1630">
    <property type="match status" value="1"/>
</dbReference>
<dbReference type="Proteomes" id="UP000677244">
    <property type="component" value="Unassembled WGS sequence"/>
</dbReference>
<evidence type="ECO:0000256" key="1">
    <source>
        <dbReference type="ARBA" id="ARBA00004127"/>
    </source>
</evidence>
<dbReference type="PANTHER" id="PTHR12714">
    <property type="entry name" value="PROTEIN-S ISOPRENYLCYSTEINE O-METHYLTRANSFERASE"/>
    <property type="match status" value="1"/>
</dbReference>
<gene>
    <name evidence="6" type="ORF">J7I42_11685</name>
</gene>
<evidence type="ECO:0000313" key="6">
    <source>
        <dbReference type="EMBL" id="MBO9200929.1"/>
    </source>
</evidence>
<dbReference type="PANTHER" id="PTHR12714:SF9">
    <property type="entry name" value="PROTEIN-S-ISOPRENYLCYSTEINE O-METHYLTRANSFERASE"/>
    <property type="match status" value="1"/>
</dbReference>
<dbReference type="EMBL" id="JAGHKO010000001">
    <property type="protein sequence ID" value="MBO9200929.1"/>
    <property type="molecule type" value="Genomic_DNA"/>
</dbReference>
<sequence length="168" mass="19646">MESPSNWKHLRDILLMPFTVTFIVPYLLYDSKDDTLIPHTLTLKLIGWSIAVVGSALFVYTVFLFKMIGKGTLAPWEPTKKLIVEGPYRYCRNPMITGVFFMITGEGLMLYSTTILAWAVAFFIINTLYFIFVEERSMMQRFGSDYLKYKKHVPRWLPRLRPFKLLNS</sequence>
<feature type="transmembrane region" description="Helical" evidence="5">
    <location>
        <begin position="45"/>
        <end position="69"/>
    </location>
</feature>
<keyword evidence="2 5" id="KW-0812">Transmembrane</keyword>
<proteinExistence type="predicted"/>
<feature type="transmembrane region" description="Helical" evidence="5">
    <location>
        <begin position="12"/>
        <end position="29"/>
    </location>
</feature>
<dbReference type="Pfam" id="PF04191">
    <property type="entry name" value="PEMT"/>
    <property type="match status" value="1"/>
</dbReference>
<evidence type="ECO:0000256" key="5">
    <source>
        <dbReference type="SAM" id="Phobius"/>
    </source>
</evidence>
<evidence type="ECO:0000256" key="3">
    <source>
        <dbReference type="ARBA" id="ARBA00022989"/>
    </source>
</evidence>
<organism evidence="6 7">
    <name type="scientific">Niastella soli</name>
    <dbReference type="NCBI Taxonomy" id="2821487"/>
    <lineage>
        <taxon>Bacteria</taxon>
        <taxon>Pseudomonadati</taxon>
        <taxon>Bacteroidota</taxon>
        <taxon>Chitinophagia</taxon>
        <taxon>Chitinophagales</taxon>
        <taxon>Chitinophagaceae</taxon>
        <taxon>Niastella</taxon>
    </lineage>
</organism>
<comment type="caution">
    <text evidence="6">The sequence shown here is derived from an EMBL/GenBank/DDBJ whole genome shotgun (WGS) entry which is preliminary data.</text>
</comment>
<reference evidence="6 7" key="1">
    <citation type="submission" date="2021-03" db="EMBL/GenBank/DDBJ databases">
        <title>Assistant Professor.</title>
        <authorList>
            <person name="Huq M.A."/>
        </authorList>
    </citation>
    <scope>NUCLEOTIDE SEQUENCE [LARGE SCALE GENOMIC DNA]</scope>
    <source>
        <strain evidence="6 7">MAH-29</strain>
    </source>
</reference>
<keyword evidence="7" id="KW-1185">Reference proteome</keyword>
<protein>
    <submittedName>
        <fullName evidence="6">Isoprenylcysteine carboxylmethyltransferase family protein</fullName>
    </submittedName>
</protein>
<keyword evidence="3 5" id="KW-1133">Transmembrane helix</keyword>
<evidence type="ECO:0000256" key="2">
    <source>
        <dbReference type="ARBA" id="ARBA00022692"/>
    </source>
</evidence>
<feature type="transmembrane region" description="Helical" evidence="5">
    <location>
        <begin position="90"/>
        <end position="109"/>
    </location>
</feature>
<evidence type="ECO:0000313" key="7">
    <source>
        <dbReference type="Proteomes" id="UP000677244"/>
    </source>
</evidence>
<feature type="transmembrane region" description="Helical" evidence="5">
    <location>
        <begin position="115"/>
        <end position="133"/>
    </location>
</feature>